<organism evidence="1 2">
    <name type="scientific">Eumeta variegata</name>
    <name type="common">Bagworm moth</name>
    <name type="synonym">Eumeta japonica</name>
    <dbReference type="NCBI Taxonomy" id="151549"/>
    <lineage>
        <taxon>Eukaryota</taxon>
        <taxon>Metazoa</taxon>
        <taxon>Ecdysozoa</taxon>
        <taxon>Arthropoda</taxon>
        <taxon>Hexapoda</taxon>
        <taxon>Insecta</taxon>
        <taxon>Pterygota</taxon>
        <taxon>Neoptera</taxon>
        <taxon>Endopterygota</taxon>
        <taxon>Lepidoptera</taxon>
        <taxon>Glossata</taxon>
        <taxon>Ditrysia</taxon>
        <taxon>Tineoidea</taxon>
        <taxon>Psychidae</taxon>
        <taxon>Oiketicinae</taxon>
        <taxon>Eumeta</taxon>
    </lineage>
</organism>
<dbReference type="AlphaFoldDB" id="A0A4C1WLY5"/>
<name>A0A4C1WLY5_EUMVA</name>
<comment type="caution">
    <text evidence="1">The sequence shown here is derived from an EMBL/GenBank/DDBJ whole genome shotgun (WGS) entry which is preliminary data.</text>
</comment>
<evidence type="ECO:0000313" key="1">
    <source>
        <dbReference type="EMBL" id="GBP51124.1"/>
    </source>
</evidence>
<evidence type="ECO:0000313" key="2">
    <source>
        <dbReference type="Proteomes" id="UP000299102"/>
    </source>
</evidence>
<proteinExistence type="predicted"/>
<reference evidence="1 2" key="1">
    <citation type="journal article" date="2019" name="Commun. Biol.">
        <title>The bagworm genome reveals a unique fibroin gene that provides high tensile strength.</title>
        <authorList>
            <person name="Kono N."/>
            <person name="Nakamura H."/>
            <person name="Ohtoshi R."/>
            <person name="Tomita M."/>
            <person name="Numata K."/>
            <person name="Arakawa K."/>
        </authorList>
    </citation>
    <scope>NUCLEOTIDE SEQUENCE [LARGE SCALE GENOMIC DNA]</scope>
</reference>
<protein>
    <submittedName>
        <fullName evidence="1">Uncharacterized protein</fullName>
    </submittedName>
</protein>
<dbReference type="EMBL" id="BGZK01000575">
    <property type="protein sequence ID" value="GBP51124.1"/>
    <property type="molecule type" value="Genomic_DNA"/>
</dbReference>
<sequence length="137" mass="15594">MYPYIPCTYGVHATVATSCNTPNSYGKVSHAKLRSQIRLFLRHSFQYEVDLDKEIELRCYKHEQLSRYRNPDCYSSTSARECHQRRARRTCHSFSVEQIPGKGNAKLAQIEARITKGIYGVSPARCAAPDLRGTPPD</sequence>
<accession>A0A4C1WLY5</accession>
<gene>
    <name evidence="1" type="ORF">EVAR_33875_1</name>
</gene>
<keyword evidence="2" id="KW-1185">Reference proteome</keyword>
<dbReference type="Proteomes" id="UP000299102">
    <property type="component" value="Unassembled WGS sequence"/>
</dbReference>